<dbReference type="InterPro" id="IPR011990">
    <property type="entry name" value="TPR-like_helical_dom_sf"/>
</dbReference>
<keyword evidence="3" id="KW-1185">Reference proteome</keyword>
<comment type="caution">
    <text evidence="2">The sequence shown here is derived from an EMBL/GenBank/DDBJ whole genome shotgun (WGS) entry which is preliminary data.</text>
</comment>
<feature type="compositionally biased region" description="Basic and acidic residues" evidence="1">
    <location>
        <begin position="152"/>
        <end position="163"/>
    </location>
</feature>
<organism evidence="2 3">
    <name type="scientific">Symbiodinium microadriaticum</name>
    <name type="common">Dinoflagellate</name>
    <name type="synonym">Zooxanthella microadriatica</name>
    <dbReference type="NCBI Taxonomy" id="2951"/>
    <lineage>
        <taxon>Eukaryota</taxon>
        <taxon>Sar</taxon>
        <taxon>Alveolata</taxon>
        <taxon>Dinophyceae</taxon>
        <taxon>Suessiales</taxon>
        <taxon>Symbiodiniaceae</taxon>
        <taxon>Symbiodinium</taxon>
    </lineage>
</organism>
<feature type="compositionally biased region" description="Low complexity" evidence="1">
    <location>
        <begin position="112"/>
        <end position="138"/>
    </location>
</feature>
<reference evidence="2 3" key="1">
    <citation type="submission" date="2016-02" db="EMBL/GenBank/DDBJ databases">
        <title>Genome analysis of coral dinoflagellate symbionts highlights evolutionary adaptations to a symbiotic lifestyle.</title>
        <authorList>
            <person name="Aranda M."/>
            <person name="Li Y."/>
            <person name="Liew Y.J."/>
            <person name="Baumgarten S."/>
            <person name="Simakov O."/>
            <person name="Wilson M."/>
            <person name="Piel J."/>
            <person name="Ashoor H."/>
            <person name="Bougouffa S."/>
            <person name="Bajic V.B."/>
            <person name="Ryu T."/>
            <person name="Ravasi T."/>
            <person name="Bayer T."/>
            <person name="Micklem G."/>
            <person name="Kim H."/>
            <person name="Bhak J."/>
            <person name="Lajeunesse T.C."/>
            <person name="Voolstra C.R."/>
        </authorList>
    </citation>
    <scope>NUCLEOTIDE SEQUENCE [LARGE SCALE GENOMIC DNA]</scope>
    <source>
        <strain evidence="2 3">CCMP2467</strain>
    </source>
</reference>
<dbReference type="OrthoDB" id="443949at2759"/>
<feature type="region of interest" description="Disordered" evidence="1">
    <location>
        <begin position="17"/>
        <end position="163"/>
    </location>
</feature>
<protein>
    <submittedName>
        <fullName evidence="2">Kinesin light chain 1</fullName>
    </submittedName>
</protein>
<dbReference type="Pfam" id="PF13374">
    <property type="entry name" value="TPR_10"/>
    <property type="match status" value="2"/>
</dbReference>
<dbReference type="EMBL" id="LSRX01000671">
    <property type="protein sequence ID" value="OLP91310.1"/>
    <property type="molecule type" value="Genomic_DNA"/>
</dbReference>
<gene>
    <name evidence="2" type="primary">KLC1</name>
    <name evidence="2" type="ORF">AK812_SmicGene27003</name>
</gene>
<dbReference type="PRINTS" id="PR00381">
    <property type="entry name" value="KINESINLIGHT"/>
</dbReference>
<dbReference type="Proteomes" id="UP000186817">
    <property type="component" value="Unassembled WGS sequence"/>
</dbReference>
<accession>A0A1Q9D819</accession>
<evidence type="ECO:0000256" key="1">
    <source>
        <dbReference type="SAM" id="MobiDB-lite"/>
    </source>
</evidence>
<dbReference type="InterPro" id="IPR053137">
    <property type="entry name" value="NLR-like"/>
</dbReference>
<dbReference type="Gene3D" id="1.25.40.10">
    <property type="entry name" value="Tetratricopeptide repeat domain"/>
    <property type="match status" value="2"/>
</dbReference>
<proteinExistence type="predicted"/>
<dbReference type="SUPFAM" id="SSF48452">
    <property type="entry name" value="TPR-like"/>
    <property type="match status" value="3"/>
</dbReference>
<name>A0A1Q9D819_SYMMI</name>
<evidence type="ECO:0000313" key="2">
    <source>
        <dbReference type="EMBL" id="OLP91310.1"/>
    </source>
</evidence>
<sequence length="1087" mass="121030">MADNQLLEAEAELHQFGAYMKREQQSSIPSTGPPSVADRAAPTQEEMDVDRDKRSQEEGRDLPASKWAKGEAKGQSQAEKKADEKAEPSGKGHSEIGSGSRGSEEPAPTPPTSAIAKRAAAKPATRYTGFGRTAQQGRQGNGGGQRSQQWWSKKDGNRWDKEDDPEKLKDIIRGLTRLVVRLEDAMTISNLDCEFVLFLQTEATGNQWSITTGLYNTAQEWKSKKEKNPQEVNQPLRNVMFFCMWTVLLEMLEKMADPTNRDVYERAREMNIIEDQSYVYLRWSAEEQRHVKDTQEPVPHEQVYQAVKTIQNLCMFPDILGRFHALRPLSASHAGEVVPFLCVIQNRTTESQQMYSLLRRLCRCGCTHLIGMTIRPSKIGRSPLAVQIEKQGHYRTVLASEGAIRHITEDGIPAYVIAEVSEDIGEAMTGSQYTEDTFPGGLRTFRYDAADGPVHVWQHAFDIRDLGSSSEVLIVLYHYTNELAFRSIGNLKQTAGELFASLVDSWAHFGKGIYATRHEPCVWATRLRVLLNSYSNGSPLRGADAESERVQQEWGDGNSSGHRAAFCVPILAPKAMAYNIFERQTPDLAQKTVASDEGGPERLVRLGEDYKGRAVDPSRDVWVVRATDDSGAVSKVSAEADSLLQLLRLRLAHLRKEKSDADEYTLHCMHDFARRLNARAQYDEAESLYRECWASRKQTLGENHTGTLAALGNLARLVKTQGRLEEALLLQRQAVEGCRSSMGSEHPDTMSCVNNLASLLQRMGRLEEAAPLYQEALHVCRAKLGNDDPKTMTMVNNLASLLRKQGRLEEAEPLHREAVDGCRAKLGATHPNTLACLLNLAALLESKGSLEESERLHREGLGGLRAKLGDGHPNTLTAADALASLLTSQGRLDEAEPLLREALDGRRAKLSDTHPTTLLSAHKLAGVLEAQGHLEQAESLYREALEGRRGKFGEDHADTRASANSLAELLKSQSCINCDGLATRFADREGGNMPAAKKARMESYGDHKGLAVSRHQLLSHPKASTQHIREWAAGDAEMADDKVRRQRMWASMQQRGIRAFLQQRPEDFRRRARKGVPADVRAEAWDF</sequence>
<dbReference type="AlphaFoldDB" id="A0A1Q9D819"/>
<dbReference type="PANTHER" id="PTHR46082:SF6">
    <property type="entry name" value="AAA+ ATPASE DOMAIN-CONTAINING PROTEIN-RELATED"/>
    <property type="match status" value="1"/>
</dbReference>
<feature type="compositionally biased region" description="Basic and acidic residues" evidence="1">
    <location>
        <begin position="50"/>
        <end position="94"/>
    </location>
</feature>
<evidence type="ECO:0000313" key="3">
    <source>
        <dbReference type="Proteomes" id="UP000186817"/>
    </source>
</evidence>
<dbReference type="PANTHER" id="PTHR46082">
    <property type="entry name" value="ATP/GTP-BINDING PROTEIN-RELATED"/>
    <property type="match status" value="1"/>
</dbReference>
<dbReference type="Pfam" id="PF13424">
    <property type="entry name" value="TPR_12"/>
    <property type="match status" value="3"/>
</dbReference>